<dbReference type="InterPro" id="IPR014756">
    <property type="entry name" value="Ig_E-set"/>
</dbReference>
<dbReference type="EMBL" id="JYDP01000025">
    <property type="protein sequence ID" value="KRZ14416.1"/>
    <property type="molecule type" value="Genomic_DNA"/>
</dbReference>
<dbReference type="OrthoDB" id="5334309at2759"/>
<feature type="repeat" description="Filamin" evidence="4">
    <location>
        <begin position="926"/>
        <end position="1018"/>
    </location>
</feature>
<proteinExistence type="inferred from homology"/>
<feature type="repeat" description="Filamin" evidence="4">
    <location>
        <begin position="828"/>
        <end position="925"/>
    </location>
</feature>
<evidence type="ECO:0000313" key="7">
    <source>
        <dbReference type="EMBL" id="KRZ14416.1"/>
    </source>
</evidence>
<feature type="repeat" description="Filamin" evidence="4">
    <location>
        <begin position="639"/>
        <end position="730"/>
    </location>
</feature>
<reference evidence="7 8" key="1">
    <citation type="submission" date="2015-01" db="EMBL/GenBank/DDBJ databases">
        <title>Evolution of Trichinella species and genotypes.</title>
        <authorList>
            <person name="Korhonen P.K."/>
            <person name="Edoardo P."/>
            <person name="Giuseppe L.R."/>
            <person name="Gasser R.B."/>
        </authorList>
    </citation>
    <scope>NUCLEOTIDE SEQUENCE [LARGE SCALE GENOMIC DNA]</scope>
    <source>
        <strain evidence="7">ISS1029</strain>
    </source>
</reference>
<feature type="repeat" description="Filamin" evidence="4">
    <location>
        <begin position="1511"/>
        <end position="1600"/>
    </location>
</feature>
<dbReference type="PROSITE" id="PS00019">
    <property type="entry name" value="ACTININ_1"/>
    <property type="match status" value="1"/>
</dbReference>
<feature type="repeat" description="Filamin" evidence="4">
    <location>
        <begin position="1720"/>
        <end position="1793"/>
    </location>
</feature>
<dbReference type="InterPro" id="IPR013783">
    <property type="entry name" value="Ig-like_fold"/>
</dbReference>
<dbReference type="InterPro" id="IPR036872">
    <property type="entry name" value="CH_dom_sf"/>
</dbReference>
<evidence type="ECO:0000256" key="3">
    <source>
        <dbReference type="ARBA" id="ARBA00023203"/>
    </source>
</evidence>
<protein>
    <submittedName>
        <fullName evidence="7">Filamin-A</fullName>
    </submittedName>
</protein>
<evidence type="ECO:0000259" key="6">
    <source>
        <dbReference type="PROSITE" id="PS50021"/>
    </source>
</evidence>
<feature type="repeat" description="Filamin" evidence="4">
    <location>
        <begin position="439"/>
        <end position="539"/>
    </location>
</feature>
<feature type="repeat" description="Filamin" evidence="4">
    <location>
        <begin position="1603"/>
        <end position="1695"/>
    </location>
</feature>
<comment type="similarity">
    <text evidence="1">Belongs to the filamin family.</text>
</comment>
<dbReference type="Pfam" id="PF00307">
    <property type="entry name" value="CH"/>
    <property type="match status" value="2"/>
</dbReference>
<dbReference type="InterPro" id="IPR001589">
    <property type="entry name" value="Actinin_actin-bd_CS"/>
</dbReference>
<dbReference type="SMART" id="SM00033">
    <property type="entry name" value="CH"/>
    <property type="match status" value="2"/>
</dbReference>
<keyword evidence="5" id="KW-0812">Transmembrane</keyword>
<dbReference type="SMART" id="SM00557">
    <property type="entry name" value="IG_FLMN"/>
    <property type="match status" value="19"/>
</dbReference>
<dbReference type="SUPFAM" id="SSF81296">
    <property type="entry name" value="E set domains"/>
    <property type="match status" value="19"/>
</dbReference>
<keyword evidence="3" id="KW-0009">Actin-binding</keyword>
<feature type="repeat" description="Filamin" evidence="4">
    <location>
        <begin position="539"/>
        <end position="630"/>
    </location>
</feature>
<sequence length="2430" mass="267129">LHVNNCLRANQPGEHFDKVVAFGLLLHYCVAFFCILLLLITNFFHFCIFVHISNVNIIKYYIMVYEEMDFVAIQSRDKAKWKTIQQNTFTRWVNERLKAVDCSVNNLETDLTNGLLLIRLLEVLSKKKLPRYNKKPNFRSQRLENVSVALTFLETVEGIKLVNIDSSDIVDGRLKLILGLIWTLILHYSIDAQIWDNERNRQNQENKHKLQLPPKQRLLDWLNSKIPGFHLTNLTTQWSDGRPLGALVDSLAPGLCPEWSMWKAANALKNTTIAMDLAEKWLVIPKLIEPEEFINPNVDEMSMMTYLSQYPNAKLQPGAPIGSSVIEKSDSNKLEYPVAKMKRILQIKASGPGLQSGVISGKTTHFDIYMAGGDEKKFAIQILNPSGKSDSVNQRFRRLSGDMLRCEYTPEMVGMHTINIFYDDHSVLNNNPYEIWVASGSFDPAEWKVFGRGIQNSGIRVGDKVDVRILCNGGDADASLVEMIVKHSDGTIVPIHRKNSSIRPLKVEGIYQPTHAGVHIVHIKYDGKDFPSSPFEVMVDSEMTSKIRAFGPGLQSGVVNRPCKFTVETNGERCGLGFSVDGPSKAELTCHDNGDGSAEICYIPKACGEYAIHVLSNDVNISGSPYMVEIGESHLGCIPELVKCSGAGISEYGHVCGQRSTFTVDASRAGDSAVKIFAMDSDGMEMNIQQKTIANNVYSCSFVPESCKRHWVMVTFDGQSVPGSPFKIHVSEQTNPNLVRMYGPGLEESVRTKDRNHFFVDCADAGPGKVEVCMKNHADGIPVDVQISDCGNGSYTVYYKVNKPGQYDIYVRFAGSPIPGMPYKVQVKPHVDLSNVVIRGLEERVFINSISEFIVDTTALTKKIGDAEISCTIRSPDGNMARCHIINEKDGTYRIFYSTIVEGKHELQVSYDDIPLTAQPLLVHAVDGHDETRCKVQGAGLKSGLVGIPCRFRVDTKGAGSGKLNIAIEGPSESTISTADNLDGSCTVEYVVSKAGVYKISVTFAEKHIPGSPFTALIEPPLDPNLVRAWGPGLEPKNCRFDLPLQFLVDTTRSGPAQLQVLVDSECGAAPKQPEIVEQAHGVYKVTYYTPAVDSNCKVHILYGGKEIPNSPYCMRVLPKCEAKKVKVRGCGLENFYYVCDSVTLSIDTSEAGYGAFQVMIKDPDGLSVSTKHTEKSTHLDELTFIPDIAGTYDISIKYGDEPVLNSPFALRVLPVGGDFLRCMITEGRFETATVGEEQCIKVSTDPAGRGRVTCQILSAEPPTKIVNVVVEQHDDFCLLFYTLPQPGLYRITVRYGGQILQKGQWFIRGELSRRGSVGETLIATPVVVSRGIVVEDNSAEAEFSEKSWTFASPGPGRLTAKVVMPSKKTDTPIIRDNADGSVCVKYQPSEVGLHELQIKHDGLHVPGSPFSFHVGQVGDGYVTAYGNGLSFGIAGEPAQFTVCAREPRGGSSILASGGLSVKIEGPAKADVKCHDNKDGTCSITWIPPAPGEYTVHIQYAGKTIQGSPFKATVSGEGRKRAQISVGSTSEVSIKVTDPDVSVLSASIKSPSGIEEPCLTRRLDSGNLGVSFTPREPGEHLVTVKKRGKLIHGSPFRITVNKADVGDASKVKVTGAGISQAITQEFNSFQLDTRQAGYGGVSVSLEGPSRCEIKYEDNEDKTCKIFYKPFEPGLYVLNVKFADHHVPGSPFTLHCEGKGVGTVTETIEQTVQASPCVMPGDDCYVSLKIPGSAAIDLTASVMNPEGVIEDVELSEDSEEVYLIRFTPQMLGVHTLSVLRHGQHVAGSPFQYTVGPFQDSGTHKVHAGGPGLISGEVNIPCFFNIYSREAGSGTLQIYIEGPSKAKLEYHENRTGDGYVSYCVTKPGDYNVAIKFNEKHIPDSPFKVYISSSTGEARKLEVCSFPDSYGLAVNKPVTFTVVTHGAEGQLDAKVFSPSGATDDCFITPIEEHESYAIRFVPKEVGNHYVHITLDGIHMKDSPFRFRAGPKGEVDPIGVTVIGEGLRSGITGHKCEFIINTCHVGPGNLQVQLDGPSKATLDAYDVEIGYKVRYTPLAPGDYFVTIKYNGIHIPGSPFKINVTGQHLGGSGINESSKVNINTVSKSSEGAVMQVPKYYSDASRVVCQGAGLKKAFASRQNIFNVDCSQAGQDLLFVCVMTQKGHAEEMHIKHVGRGIFNINYMVRERGTCFVHILYGNKHSTHSFYLRRIINLFSFSLLRIKYINQNFQRSLLPLHFSLDLLQHLLLSSHLHSATYTYSSWPTGKKFFHISHLQTKRNTITIILLTTECNESLVPCTATGLLVAILAAICKLSSTSSECELNFRLTRPNSRASSANIERATVISNNFWKSLKRPYISSHSNIHFLHYKIILSIIAAIAYISSTDQVNTSTNAISIDSSNYRFWTLQEKTSMQLIILKIDRQKNASWLTLHEKK</sequence>
<comment type="caution">
    <text evidence="7">The sequence shown here is derived from an EMBL/GenBank/DDBJ whole genome shotgun (WGS) entry which is preliminary data.</text>
</comment>
<feature type="repeat" description="Filamin" evidence="4">
    <location>
        <begin position="731"/>
        <end position="827"/>
    </location>
</feature>
<keyword evidence="5" id="KW-0472">Membrane</keyword>
<feature type="domain" description="Calponin-homology (CH)" evidence="6">
    <location>
        <begin position="212"/>
        <end position="315"/>
    </location>
</feature>
<feature type="repeat" description="Filamin" evidence="4">
    <location>
        <begin position="1988"/>
        <end position="2079"/>
    </location>
</feature>
<feature type="non-terminal residue" evidence="7">
    <location>
        <position position="2430"/>
    </location>
</feature>
<feature type="repeat" description="Filamin" evidence="4">
    <location>
        <begin position="1423"/>
        <end position="1514"/>
    </location>
</feature>
<dbReference type="GO" id="GO:0051015">
    <property type="term" value="F:actin filament binding"/>
    <property type="evidence" value="ECO:0007669"/>
    <property type="project" value="InterPro"/>
</dbReference>
<dbReference type="Gene3D" id="1.10.418.10">
    <property type="entry name" value="Calponin-like domain"/>
    <property type="match status" value="2"/>
</dbReference>
<gene>
    <name evidence="7" type="primary">cher</name>
    <name evidence="7" type="ORF">T11_18592</name>
</gene>
<feature type="repeat" description="Filamin" evidence="4">
    <location>
        <begin position="1118"/>
        <end position="1213"/>
    </location>
</feature>
<dbReference type="InterPro" id="IPR001715">
    <property type="entry name" value="CH_dom"/>
</dbReference>
<dbReference type="PANTHER" id="PTHR38537">
    <property type="entry name" value="JITTERBUG, ISOFORM N"/>
    <property type="match status" value="1"/>
</dbReference>
<dbReference type="InterPro" id="IPR001298">
    <property type="entry name" value="Filamin/ABP280_rpt"/>
</dbReference>
<evidence type="ECO:0000313" key="8">
    <source>
        <dbReference type="Proteomes" id="UP000055024"/>
    </source>
</evidence>
<dbReference type="PROSITE" id="PS00020">
    <property type="entry name" value="ACTININ_2"/>
    <property type="match status" value="1"/>
</dbReference>
<feature type="repeat" description="Filamin" evidence="4">
    <location>
        <begin position="1215"/>
        <end position="1310"/>
    </location>
</feature>
<evidence type="ECO:0000256" key="4">
    <source>
        <dbReference type="PROSITE-ProRule" id="PRU00087"/>
    </source>
</evidence>
<dbReference type="GO" id="GO:0030036">
    <property type="term" value="P:actin cytoskeleton organization"/>
    <property type="evidence" value="ECO:0007669"/>
    <property type="project" value="InterPro"/>
</dbReference>
<dbReference type="PROSITE" id="PS50021">
    <property type="entry name" value="CH"/>
    <property type="match status" value="2"/>
</dbReference>
<keyword evidence="5" id="KW-1133">Transmembrane helix</keyword>
<name>A0A0V1HVQ5_9BILA</name>
<dbReference type="FunFam" id="1.10.418.10:FF:000006">
    <property type="entry name" value="Filamin-B isoform A"/>
    <property type="match status" value="1"/>
</dbReference>
<feature type="repeat" description="Filamin" evidence="4">
    <location>
        <begin position="1890"/>
        <end position="1985"/>
    </location>
</feature>
<dbReference type="InterPro" id="IPR044801">
    <property type="entry name" value="Filamin"/>
</dbReference>
<evidence type="ECO:0000256" key="2">
    <source>
        <dbReference type="ARBA" id="ARBA00022737"/>
    </source>
</evidence>
<keyword evidence="2" id="KW-0677">Repeat</keyword>
<dbReference type="PANTHER" id="PTHR38537:SF8">
    <property type="entry name" value="FILAMIN-A"/>
    <property type="match status" value="1"/>
</dbReference>
<evidence type="ECO:0000256" key="1">
    <source>
        <dbReference type="ARBA" id="ARBA00009238"/>
    </source>
</evidence>
<feature type="domain" description="Calponin-homology (CH)" evidence="6">
    <location>
        <begin position="83"/>
        <end position="189"/>
    </location>
</feature>
<feature type="transmembrane region" description="Helical" evidence="5">
    <location>
        <begin position="25"/>
        <end position="50"/>
    </location>
</feature>
<dbReference type="PROSITE" id="PS50194">
    <property type="entry name" value="FILAMIN_REPEAT"/>
    <property type="match status" value="19"/>
</dbReference>
<dbReference type="CDD" id="cd21230">
    <property type="entry name" value="CH_FLN_rpt2"/>
    <property type="match status" value="1"/>
</dbReference>
<accession>A0A0V1HVQ5</accession>
<dbReference type="InterPro" id="IPR017868">
    <property type="entry name" value="Filamin/ABP280_repeat-like"/>
</dbReference>
<feature type="repeat" description="Filamin" evidence="4">
    <location>
        <begin position="346"/>
        <end position="437"/>
    </location>
</feature>
<dbReference type="Pfam" id="PF00630">
    <property type="entry name" value="Filamin"/>
    <property type="match status" value="17"/>
</dbReference>
<dbReference type="Gene3D" id="2.60.40.10">
    <property type="entry name" value="Immunoglobulins"/>
    <property type="match status" value="19"/>
</dbReference>
<feature type="repeat" description="Filamin" evidence="4">
    <location>
        <begin position="1796"/>
        <end position="1888"/>
    </location>
</feature>
<dbReference type="SUPFAM" id="SSF47576">
    <property type="entry name" value="Calponin-homology domain, CH-domain"/>
    <property type="match status" value="1"/>
</dbReference>
<feature type="repeat" description="Filamin" evidence="4">
    <location>
        <begin position="1019"/>
        <end position="1117"/>
    </location>
</feature>
<dbReference type="Proteomes" id="UP000055024">
    <property type="component" value="Unassembled WGS sequence"/>
</dbReference>
<feature type="repeat" description="Filamin" evidence="4">
    <location>
        <begin position="2113"/>
        <end position="2207"/>
    </location>
</feature>
<feature type="repeat" description="Filamin" evidence="4">
    <location>
        <begin position="1341"/>
        <end position="1415"/>
    </location>
</feature>
<organism evidence="7 8">
    <name type="scientific">Trichinella zimbabwensis</name>
    <dbReference type="NCBI Taxonomy" id="268475"/>
    <lineage>
        <taxon>Eukaryota</taxon>
        <taxon>Metazoa</taxon>
        <taxon>Ecdysozoa</taxon>
        <taxon>Nematoda</taxon>
        <taxon>Enoplea</taxon>
        <taxon>Dorylaimia</taxon>
        <taxon>Trichinellida</taxon>
        <taxon>Trichinellidae</taxon>
        <taxon>Trichinella</taxon>
    </lineage>
</organism>
<feature type="non-terminal residue" evidence="7">
    <location>
        <position position="1"/>
    </location>
</feature>
<keyword evidence="8" id="KW-1185">Reference proteome</keyword>
<evidence type="ECO:0000256" key="5">
    <source>
        <dbReference type="SAM" id="Phobius"/>
    </source>
</evidence>